<keyword evidence="3" id="KW-1185">Reference proteome</keyword>
<accession>M1DZM6</accession>
<proteinExistence type="predicted"/>
<feature type="region of interest" description="Disordered" evidence="1">
    <location>
        <begin position="1"/>
        <end position="64"/>
    </location>
</feature>
<dbReference type="InParanoid" id="M1DZM6"/>
<reference evidence="2" key="2">
    <citation type="submission" date="2015-06" db="UniProtKB">
        <authorList>
            <consortium name="EnsemblPlants"/>
        </authorList>
    </citation>
    <scope>IDENTIFICATION</scope>
    <source>
        <strain evidence="2">DM1-3 516 R44</strain>
    </source>
</reference>
<dbReference type="Proteomes" id="UP000011115">
    <property type="component" value="Unassembled WGS sequence"/>
</dbReference>
<dbReference type="PaxDb" id="4113-PGSC0003DMT400096973"/>
<dbReference type="AlphaFoldDB" id="M1DZM6"/>
<evidence type="ECO:0000313" key="2">
    <source>
        <dbReference type="EnsemblPlants" id="PGSC0003DMT400096973"/>
    </source>
</evidence>
<sequence length="192" mass="20974">MSESQSAHSSQSESVQATGSNAKSSTGSGENYQVASSDEATSSESIPAPRNDDPTPVAGEPNRSCVDGQWKIYRDAKMVNDKQKMARLIQEECRVLIGSLHTVPDIHWLFKEFNASYAATLRGSISKRSKPIAQAPLISTLVRGCPVDISPATISRFLYGPTTGHSWSTNTSEFDYRWDIVRSGVFQSNAEQ</sequence>
<organism evidence="2 3">
    <name type="scientific">Solanum tuberosum</name>
    <name type="common">Potato</name>
    <dbReference type="NCBI Taxonomy" id="4113"/>
    <lineage>
        <taxon>Eukaryota</taxon>
        <taxon>Viridiplantae</taxon>
        <taxon>Streptophyta</taxon>
        <taxon>Embryophyta</taxon>
        <taxon>Tracheophyta</taxon>
        <taxon>Spermatophyta</taxon>
        <taxon>Magnoliopsida</taxon>
        <taxon>eudicotyledons</taxon>
        <taxon>Gunneridae</taxon>
        <taxon>Pentapetalae</taxon>
        <taxon>asterids</taxon>
        <taxon>lamiids</taxon>
        <taxon>Solanales</taxon>
        <taxon>Solanaceae</taxon>
        <taxon>Solanoideae</taxon>
        <taxon>Solaneae</taxon>
        <taxon>Solanum</taxon>
    </lineage>
</organism>
<protein>
    <submittedName>
        <fullName evidence="2">Integrase core domain containing protein</fullName>
    </submittedName>
</protein>
<reference evidence="3" key="1">
    <citation type="journal article" date="2011" name="Nature">
        <title>Genome sequence and analysis of the tuber crop potato.</title>
        <authorList>
            <consortium name="The Potato Genome Sequencing Consortium"/>
        </authorList>
    </citation>
    <scope>NUCLEOTIDE SEQUENCE [LARGE SCALE GENOMIC DNA]</scope>
    <source>
        <strain evidence="3">cv. DM1-3 516 R44</strain>
    </source>
</reference>
<feature type="compositionally biased region" description="Low complexity" evidence="1">
    <location>
        <begin position="1"/>
        <end position="14"/>
    </location>
</feature>
<name>M1DZM6_SOLTU</name>
<dbReference type="EnsemblPlants" id="PGSC0003DMT400096973">
    <property type="protein sequence ID" value="PGSC0003DMT400096973"/>
    <property type="gene ID" value="PGSC0003DMG400046544"/>
</dbReference>
<feature type="compositionally biased region" description="Polar residues" evidence="1">
    <location>
        <begin position="15"/>
        <end position="45"/>
    </location>
</feature>
<evidence type="ECO:0000256" key="1">
    <source>
        <dbReference type="SAM" id="MobiDB-lite"/>
    </source>
</evidence>
<dbReference type="Gramene" id="PGSC0003DMT400096973">
    <property type="protein sequence ID" value="PGSC0003DMT400096973"/>
    <property type="gene ID" value="PGSC0003DMG400046544"/>
</dbReference>
<dbReference type="HOGENOM" id="CLU_028647_2_1_1"/>
<evidence type="ECO:0000313" key="3">
    <source>
        <dbReference type="Proteomes" id="UP000011115"/>
    </source>
</evidence>